<keyword evidence="7" id="KW-1185">Reference proteome</keyword>
<evidence type="ECO:0000313" key="6">
    <source>
        <dbReference type="EMBL" id="WFC95620.1"/>
    </source>
</evidence>
<dbReference type="SUPFAM" id="SSF103506">
    <property type="entry name" value="Mitochondrial carrier"/>
    <property type="match status" value="1"/>
</dbReference>
<feature type="region of interest" description="Disordered" evidence="5">
    <location>
        <begin position="234"/>
        <end position="264"/>
    </location>
</feature>
<sequence>MPVFGALVRVRAAYRPVSSDHTSSASGAHTDVRAFVRGLFSHWNDVVHEIQHTRAVEGIRGLYRGSTVAFVQIVGETLLSFLVYERASVLGSTLGRLPHWVRVTGSSLVLTLMDLPFEVVLQRCAQLLSRDELRAPWRLYAVPGLLPAVLLRKVWTMGLFLVFPSVLFPRFVAVNGDATPGPEGSNVHTLSFSWAHLLGYVVWNGLSLVVALPLDCIITRLATQRDTQSYAQIDAEDTLNTPVARDAENAPDGAPDDQGEGASHAPPAVLVHLRPSGRPYTTMWDCLTTMLAEEGPTSLTRGAGVALAALLLEHAAAPGQ</sequence>
<organism evidence="6 7">
    <name type="scientific">Malassezia brasiliensis</name>
    <dbReference type="NCBI Taxonomy" id="1821822"/>
    <lineage>
        <taxon>Eukaryota</taxon>
        <taxon>Fungi</taxon>
        <taxon>Dikarya</taxon>
        <taxon>Basidiomycota</taxon>
        <taxon>Ustilaginomycotina</taxon>
        <taxon>Malasseziomycetes</taxon>
        <taxon>Malasseziales</taxon>
        <taxon>Malasseziaceae</taxon>
        <taxon>Malassezia</taxon>
    </lineage>
</organism>
<keyword evidence="4" id="KW-0472">Membrane</keyword>
<reference evidence="6" key="1">
    <citation type="submission" date="2023-03" db="EMBL/GenBank/DDBJ databases">
        <title>Mating type loci evolution in Malassezia.</title>
        <authorList>
            <person name="Coelho M.A."/>
        </authorList>
    </citation>
    <scope>NUCLEOTIDE SEQUENCE</scope>
    <source>
        <strain evidence="6">CBS 14135</strain>
    </source>
</reference>
<evidence type="ECO:0000256" key="5">
    <source>
        <dbReference type="SAM" id="MobiDB-lite"/>
    </source>
</evidence>
<evidence type="ECO:0000256" key="4">
    <source>
        <dbReference type="ARBA" id="ARBA00023136"/>
    </source>
</evidence>
<evidence type="ECO:0000256" key="2">
    <source>
        <dbReference type="ARBA" id="ARBA00022692"/>
    </source>
</evidence>
<protein>
    <submittedName>
        <fullName evidence="6">Uncharacterized protein</fullName>
    </submittedName>
</protein>
<dbReference type="Proteomes" id="UP001216638">
    <property type="component" value="Chromosome 2"/>
</dbReference>
<comment type="subcellular location">
    <subcellularLocation>
        <location evidence="1">Membrane</location>
        <topology evidence="1">Multi-pass membrane protein</topology>
    </subcellularLocation>
</comment>
<dbReference type="Gene3D" id="1.50.40.10">
    <property type="entry name" value="Mitochondrial carrier domain"/>
    <property type="match status" value="2"/>
</dbReference>
<name>A0AAF0DXZ0_9BASI</name>
<gene>
    <name evidence="6" type="ORF">MBRA1_002271</name>
</gene>
<evidence type="ECO:0000256" key="3">
    <source>
        <dbReference type="ARBA" id="ARBA00022989"/>
    </source>
</evidence>
<evidence type="ECO:0000256" key="1">
    <source>
        <dbReference type="ARBA" id="ARBA00004141"/>
    </source>
</evidence>
<dbReference type="GO" id="GO:0016020">
    <property type="term" value="C:membrane"/>
    <property type="evidence" value="ECO:0007669"/>
    <property type="project" value="UniProtKB-SubCell"/>
</dbReference>
<keyword evidence="3" id="KW-1133">Transmembrane helix</keyword>
<dbReference type="AlphaFoldDB" id="A0AAF0DXZ0"/>
<keyword evidence="2" id="KW-0812">Transmembrane</keyword>
<accession>A0AAF0DXZ0</accession>
<dbReference type="InterPro" id="IPR023395">
    <property type="entry name" value="MCP_dom_sf"/>
</dbReference>
<dbReference type="Pfam" id="PF00153">
    <property type="entry name" value="Mito_carr"/>
    <property type="match status" value="1"/>
</dbReference>
<dbReference type="EMBL" id="CP119952">
    <property type="protein sequence ID" value="WFC95620.1"/>
    <property type="molecule type" value="Genomic_DNA"/>
</dbReference>
<evidence type="ECO:0000313" key="7">
    <source>
        <dbReference type="Proteomes" id="UP001216638"/>
    </source>
</evidence>
<proteinExistence type="predicted"/>
<dbReference type="InterPro" id="IPR018108">
    <property type="entry name" value="MCP_transmembrane"/>
</dbReference>